<accession>A0A8K0HP32</accession>
<keyword evidence="4" id="KW-0560">Oxidoreductase</keyword>
<dbReference type="AlphaFoldDB" id="A0A8K0HP32"/>
<dbReference type="GO" id="GO:0016491">
    <property type="term" value="F:oxidoreductase activity"/>
    <property type="evidence" value="ECO:0007669"/>
    <property type="project" value="UniProtKB-KW"/>
</dbReference>
<evidence type="ECO:0000256" key="2">
    <source>
        <dbReference type="ARBA" id="ARBA00022630"/>
    </source>
</evidence>
<gene>
    <name evidence="6" type="ORF">FNV43_RR01132</name>
</gene>
<keyword evidence="3" id="KW-0274">FAD</keyword>
<dbReference type="EMBL" id="VOIH02000001">
    <property type="protein sequence ID" value="KAF3456482.1"/>
    <property type="molecule type" value="Genomic_DNA"/>
</dbReference>
<comment type="caution">
    <text evidence="6">The sequence shown here is derived from an EMBL/GenBank/DDBJ whole genome shotgun (WGS) entry which is preliminary data.</text>
</comment>
<proteinExistence type="inferred from homology"/>
<evidence type="ECO:0000256" key="5">
    <source>
        <dbReference type="SAM" id="MobiDB-lite"/>
    </source>
</evidence>
<evidence type="ECO:0000256" key="3">
    <source>
        <dbReference type="ARBA" id="ARBA00022827"/>
    </source>
</evidence>
<keyword evidence="7" id="KW-1185">Reference proteome</keyword>
<evidence type="ECO:0000313" key="6">
    <source>
        <dbReference type="EMBL" id="KAF3456482.1"/>
    </source>
</evidence>
<reference evidence="6" key="1">
    <citation type="submission" date="2020-03" db="EMBL/GenBank/DDBJ databases">
        <title>A high-quality chromosome-level genome assembly of a woody plant with both climbing and erect habits, Rhamnella rubrinervis.</title>
        <authorList>
            <person name="Lu Z."/>
            <person name="Yang Y."/>
            <person name="Zhu X."/>
            <person name="Sun Y."/>
        </authorList>
    </citation>
    <scope>NUCLEOTIDE SEQUENCE</scope>
    <source>
        <strain evidence="6">BYM</strain>
        <tissue evidence="6">Leaf</tissue>
    </source>
</reference>
<dbReference type="Proteomes" id="UP000796880">
    <property type="component" value="Unassembled WGS sequence"/>
</dbReference>
<sequence length="112" mass="12282">MKSLASISEAALPPLPPLRSFERQKEPPSKAVLSFCQASGAQLPIPDEVAELLVKRALKEAVILVRVVLWILSTRLGSLLLCGSLCLGEKWPFIYDFSSMSLENREGDSEVV</sequence>
<organism evidence="6 7">
    <name type="scientific">Rhamnella rubrinervis</name>
    <dbReference type="NCBI Taxonomy" id="2594499"/>
    <lineage>
        <taxon>Eukaryota</taxon>
        <taxon>Viridiplantae</taxon>
        <taxon>Streptophyta</taxon>
        <taxon>Embryophyta</taxon>
        <taxon>Tracheophyta</taxon>
        <taxon>Spermatophyta</taxon>
        <taxon>Magnoliopsida</taxon>
        <taxon>eudicotyledons</taxon>
        <taxon>Gunneridae</taxon>
        <taxon>Pentapetalae</taxon>
        <taxon>rosids</taxon>
        <taxon>fabids</taxon>
        <taxon>Rosales</taxon>
        <taxon>Rhamnaceae</taxon>
        <taxon>rhamnoid group</taxon>
        <taxon>Rhamneae</taxon>
        <taxon>Rhamnella</taxon>
    </lineage>
</organism>
<keyword evidence="2" id="KW-0285">Flavoprotein</keyword>
<evidence type="ECO:0000313" key="7">
    <source>
        <dbReference type="Proteomes" id="UP000796880"/>
    </source>
</evidence>
<dbReference type="PANTHER" id="PTHR46056:SF10">
    <property type="entry name" value="LONG-CHAIN-ALCOHOL OXIDASE FAO3"/>
    <property type="match status" value="1"/>
</dbReference>
<dbReference type="PANTHER" id="PTHR46056">
    <property type="entry name" value="LONG-CHAIN-ALCOHOL OXIDASE"/>
    <property type="match status" value="1"/>
</dbReference>
<dbReference type="OrthoDB" id="1680360at2759"/>
<protein>
    <submittedName>
        <fullName evidence="6">Uncharacterized protein</fullName>
    </submittedName>
</protein>
<comment type="similarity">
    <text evidence="1">Belongs to the GMC oxidoreductase family.</text>
</comment>
<evidence type="ECO:0000256" key="1">
    <source>
        <dbReference type="ARBA" id="ARBA00010790"/>
    </source>
</evidence>
<name>A0A8K0HP32_9ROSA</name>
<feature type="region of interest" description="Disordered" evidence="5">
    <location>
        <begin position="1"/>
        <end position="25"/>
    </location>
</feature>
<evidence type="ECO:0000256" key="4">
    <source>
        <dbReference type="ARBA" id="ARBA00023002"/>
    </source>
</evidence>